<evidence type="ECO:0000256" key="1">
    <source>
        <dbReference type="SAM" id="MobiDB-lite"/>
    </source>
</evidence>
<reference evidence="2" key="1">
    <citation type="submission" date="2022-05" db="EMBL/GenBank/DDBJ databases">
        <title>Schlegelella sp. nov., isolated from mangrove soil.</title>
        <authorList>
            <person name="Liu Y."/>
            <person name="Ge X."/>
            <person name="Liu W."/>
        </authorList>
    </citation>
    <scope>NUCLEOTIDE SEQUENCE</scope>
    <source>
        <strain evidence="2">S2-27</strain>
    </source>
</reference>
<gene>
    <name evidence="2" type="ORF">M8A51_07020</name>
</gene>
<evidence type="ECO:0000313" key="2">
    <source>
        <dbReference type="EMBL" id="MCM5679281.1"/>
    </source>
</evidence>
<evidence type="ECO:0008006" key="4">
    <source>
        <dbReference type="Google" id="ProtNLM"/>
    </source>
</evidence>
<feature type="compositionally biased region" description="Polar residues" evidence="1">
    <location>
        <begin position="55"/>
        <end position="71"/>
    </location>
</feature>
<name>A0ABT0YKL6_9BURK</name>
<dbReference type="RefSeq" id="WP_251777476.1">
    <property type="nucleotide sequence ID" value="NZ_JAMKFE010000003.1"/>
</dbReference>
<comment type="caution">
    <text evidence="2">The sequence shown here is derived from an EMBL/GenBank/DDBJ whole genome shotgun (WGS) entry which is preliminary data.</text>
</comment>
<dbReference type="Proteomes" id="UP001165541">
    <property type="component" value="Unassembled WGS sequence"/>
</dbReference>
<sequence>MLRLLVLVLLLANVGYYAWTQGQLTGIVSAPPHQREPERLLQQVRPEAIQLGPPSASQRVQRPTGTTTTPP</sequence>
<keyword evidence="3" id="KW-1185">Reference proteome</keyword>
<evidence type="ECO:0000313" key="3">
    <source>
        <dbReference type="Proteomes" id="UP001165541"/>
    </source>
</evidence>
<feature type="region of interest" description="Disordered" evidence="1">
    <location>
        <begin position="45"/>
        <end position="71"/>
    </location>
</feature>
<proteinExistence type="predicted"/>
<protein>
    <recommendedName>
        <fullName evidence="4">Sporulation protein</fullName>
    </recommendedName>
</protein>
<dbReference type="EMBL" id="JAMKFE010000003">
    <property type="protein sequence ID" value="MCM5679281.1"/>
    <property type="molecule type" value="Genomic_DNA"/>
</dbReference>
<accession>A0ABT0YKL6</accession>
<organism evidence="2 3">
    <name type="scientific">Caldimonas mangrovi</name>
    <dbReference type="NCBI Taxonomy" id="2944811"/>
    <lineage>
        <taxon>Bacteria</taxon>
        <taxon>Pseudomonadati</taxon>
        <taxon>Pseudomonadota</taxon>
        <taxon>Betaproteobacteria</taxon>
        <taxon>Burkholderiales</taxon>
        <taxon>Sphaerotilaceae</taxon>
        <taxon>Caldimonas</taxon>
    </lineage>
</organism>